<keyword evidence="2" id="KW-0677">Repeat</keyword>
<gene>
    <name evidence="7" type="ORF">B4U80_00548</name>
</gene>
<organism evidence="7 8">
    <name type="scientific">Leptotrombidium deliense</name>
    <dbReference type="NCBI Taxonomy" id="299467"/>
    <lineage>
        <taxon>Eukaryota</taxon>
        <taxon>Metazoa</taxon>
        <taxon>Ecdysozoa</taxon>
        <taxon>Arthropoda</taxon>
        <taxon>Chelicerata</taxon>
        <taxon>Arachnida</taxon>
        <taxon>Acari</taxon>
        <taxon>Acariformes</taxon>
        <taxon>Trombidiformes</taxon>
        <taxon>Prostigmata</taxon>
        <taxon>Anystina</taxon>
        <taxon>Parasitengona</taxon>
        <taxon>Trombiculoidea</taxon>
        <taxon>Trombiculidae</taxon>
        <taxon>Leptotrombidium</taxon>
    </lineage>
</organism>
<evidence type="ECO:0000256" key="3">
    <source>
        <dbReference type="ARBA" id="ARBA00022833"/>
    </source>
</evidence>
<keyword evidence="8" id="KW-1185">Reference proteome</keyword>
<keyword evidence="3 5" id="KW-0862">Zinc</keyword>
<evidence type="ECO:0000256" key="5">
    <source>
        <dbReference type="PROSITE-ProRule" id="PRU00125"/>
    </source>
</evidence>
<dbReference type="EMBL" id="NCKV01004327">
    <property type="protein sequence ID" value="RWS24856.1"/>
    <property type="molecule type" value="Genomic_DNA"/>
</dbReference>
<keyword evidence="1 5" id="KW-0479">Metal-binding</keyword>
<dbReference type="CDD" id="cd08368">
    <property type="entry name" value="LIM"/>
    <property type="match status" value="1"/>
</dbReference>
<feature type="domain" description="LIM zinc-binding" evidence="6">
    <location>
        <begin position="103"/>
        <end position="169"/>
    </location>
</feature>
<feature type="domain" description="LIM zinc-binding" evidence="6">
    <location>
        <begin position="20"/>
        <end position="93"/>
    </location>
</feature>
<dbReference type="InterPro" id="IPR050945">
    <property type="entry name" value="LMO_RBTN_TF"/>
</dbReference>
<comment type="caution">
    <text evidence="7">The sequence shown here is derived from an EMBL/GenBank/DDBJ whole genome shotgun (WGS) entry which is preliminary data.</text>
</comment>
<evidence type="ECO:0000256" key="2">
    <source>
        <dbReference type="ARBA" id="ARBA00022737"/>
    </source>
</evidence>
<dbReference type="STRING" id="299467.A0A443SBC2"/>
<evidence type="ECO:0000256" key="1">
    <source>
        <dbReference type="ARBA" id="ARBA00022723"/>
    </source>
</evidence>
<dbReference type="Proteomes" id="UP000288716">
    <property type="component" value="Unassembled WGS sequence"/>
</dbReference>
<dbReference type="PROSITE" id="PS00478">
    <property type="entry name" value="LIM_DOMAIN_1"/>
    <property type="match status" value="1"/>
</dbReference>
<evidence type="ECO:0000313" key="8">
    <source>
        <dbReference type="Proteomes" id="UP000288716"/>
    </source>
</evidence>
<dbReference type="OrthoDB" id="6352355at2759"/>
<accession>A0A443SBC2</accession>
<dbReference type="Pfam" id="PF00412">
    <property type="entry name" value="LIM"/>
    <property type="match status" value="2"/>
</dbReference>
<reference evidence="7 8" key="1">
    <citation type="journal article" date="2018" name="Gigascience">
        <title>Genomes of trombidid mites reveal novel predicted allergens and laterally-transferred genes associated with secondary metabolism.</title>
        <authorList>
            <person name="Dong X."/>
            <person name="Chaisiri K."/>
            <person name="Xia D."/>
            <person name="Armstrong S.D."/>
            <person name="Fang Y."/>
            <person name="Donnelly M.J."/>
            <person name="Kadowaki T."/>
            <person name="McGarry J.W."/>
            <person name="Darby A.C."/>
            <person name="Makepeace B.L."/>
        </authorList>
    </citation>
    <scope>NUCLEOTIDE SEQUENCE [LARGE SCALE GENOMIC DNA]</scope>
    <source>
        <strain evidence="7">UoL-UT</strain>
    </source>
</reference>
<keyword evidence="4 5" id="KW-0440">LIM domain</keyword>
<evidence type="ECO:0000313" key="7">
    <source>
        <dbReference type="EMBL" id="RWS24856.1"/>
    </source>
</evidence>
<dbReference type="PROSITE" id="PS50023">
    <property type="entry name" value="LIM_DOMAIN_2"/>
    <property type="match status" value="2"/>
</dbReference>
<name>A0A443SBC2_9ACAR</name>
<evidence type="ECO:0000259" key="6">
    <source>
        <dbReference type="PROSITE" id="PS50023"/>
    </source>
</evidence>
<proteinExistence type="predicted"/>
<sequence>MSEIVKNVRKSCVELKHVVSVCHRCGRYINERYMLFTRATRSSADDKYWHCNGCLRCDDCGLDFGESNNYQERLYFKDGKYLCKKDYHRFCGVQKSNVLRTSGYCSGCKNFVPYDSVVVKLNATLIFHVECLLCSKCKQRLSTGDKYVLRSDGEGVVCLLNCGGDARGRKRAVLHKK</sequence>
<protein>
    <submittedName>
        <fullName evidence="7">LIM domain transcription factor LMO4.2-like isoform X2</fullName>
    </submittedName>
</protein>
<dbReference type="Gene3D" id="2.10.110.10">
    <property type="entry name" value="Cysteine Rich Protein"/>
    <property type="match status" value="2"/>
</dbReference>
<dbReference type="VEuPathDB" id="VectorBase:LDEU007184"/>
<dbReference type="InterPro" id="IPR001781">
    <property type="entry name" value="Znf_LIM"/>
</dbReference>
<dbReference type="SMART" id="SM00132">
    <property type="entry name" value="LIM"/>
    <property type="match status" value="2"/>
</dbReference>
<dbReference type="PANTHER" id="PTHR45787">
    <property type="entry name" value="LD11652P"/>
    <property type="match status" value="1"/>
</dbReference>
<dbReference type="GO" id="GO:0046872">
    <property type="term" value="F:metal ion binding"/>
    <property type="evidence" value="ECO:0007669"/>
    <property type="project" value="UniProtKB-KW"/>
</dbReference>
<evidence type="ECO:0000256" key="4">
    <source>
        <dbReference type="ARBA" id="ARBA00023038"/>
    </source>
</evidence>
<dbReference type="AlphaFoldDB" id="A0A443SBC2"/>